<name>A0A655AXS8_MYCTX</name>
<evidence type="ECO:0000313" key="4">
    <source>
        <dbReference type="Proteomes" id="UP000039021"/>
    </source>
</evidence>
<gene>
    <name evidence="3" type="ORF">ERS007739_04641</name>
    <name evidence="2" type="ORF">ERS027659_05233</name>
</gene>
<proteinExistence type="predicted"/>
<dbReference type="Proteomes" id="UP000039021">
    <property type="component" value="Unassembled WGS sequence"/>
</dbReference>
<evidence type="ECO:0000313" key="5">
    <source>
        <dbReference type="Proteomes" id="UP000050164"/>
    </source>
</evidence>
<reference evidence="3" key="1">
    <citation type="submission" date="2015-03" db="EMBL/GenBank/DDBJ databases">
        <authorList>
            <consortium name="Pathogen Informatics"/>
            <person name="Murphy D."/>
        </authorList>
    </citation>
    <scope>NUCLEOTIDE SEQUENCE</scope>
    <source>
        <strain evidence="3">N09902308</strain>
    </source>
</reference>
<dbReference type="EMBL" id="CNFT01002795">
    <property type="protein sequence ID" value="CKU53757.1"/>
    <property type="molecule type" value="Genomic_DNA"/>
</dbReference>
<protein>
    <submittedName>
        <fullName evidence="2">Uncharacterized protein</fullName>
    </submittedName>
</protein>
<reference evidence="4 5" key="2">
    <citation type="submission" date="2015-03" db="EMBL/GenBank/DDBJ databases">
        <authorList>
            <consortium name="Pathogen Informatics"/>
        </authorList>
    </citation>
    <scope>NUCLEOTIDE SEQUENCE [LARGE SCALE GENOMIC DNA]</scope>
    <source>
        <strain evidence="2 5">Bir 185</strain>
        <strain evidence="4">N09902308</strain>
    </source>
</reference>
<evidence type="ECO:0000313" key="3">
    <source>
        <dbReference type="EMBL" id="CPA49310.1"/>
    </source>
</evidence>
<evidence type="ECO:0000256" key="1">
    <source>
        <dbReference type="SAM" id="MobiDB-lite"/>
    </source>
</evidence>
<dbReference type="Proteomes" id="UP000050164">
    <property type="component" value="Unassembled WGS sequence"/>
</dbReference>
<sequence>MAKSSNRMRSLIKDRSAATPMRCGSEDPCTIAVTSWFCRFHALTISANRVWSVAGKKYAGLTLIVNTSR</sequence>
<dbReference type="AlphaFoldDB" id="A0A655AXS8"/>
<evidence type="ECO:0000313" key="2">
    <source>
        <dbReference type="EMBL" id="CKU53757.1"/>
    </source>
</evidence>
<dbReference type="EMBL" id="CSBK01003021">
    <property type="protein sequence ID" value="CPA49310.1"/>
    <property type="molecule type" value="Genomic_DNA"/>
</dbReference>
<accession>A0A655AXS8</accession>
<organism evidence="2 5">
    <name type="scientific">Mycobacterium tuberculosis</name>
    <dbReference type="NCBI Taxonomy" id="1773"/>
    <lineage>
        <taxon>Bacteria</taxon>
        <taxon>Bacillati</taxon>
        <taxon>Actinomycetota</taxon>
        <taxon>Actinomycetes</taxon>
        <taxon>Mycobacteriales</taxon>
        <taxon>Mycobacteriaceae</taxon>
        <taxon>Mycobacterium</taxon>
        <taxon>Mycobacterium tuberculosis complex</taxon>
    </lineage>
</organism>
<feature type="region of interest" description="Disordered" evidence="1">
    <location>
        <begin position="1"/>
        <end position="24"/>
    </location>
</feature>